<organism evidence="1 2">
    <name type="scientific">Mikania micrantha</name>
    <name type="common">bitter vine</name>
    <dbReference type="NCBI Taxonomy" id="192012"/>
    <lineage>
        <taxon>Eukaryota</taxon>
        <taxon>Viridiplantae</taxon>
        <taxon>Streptophyta</taxon>
        <taxon>Embryophyta</taxon>
        <taxon>Tracheophyta</taxon>
        <taxon>Spermatophyta</taxon>
        <taxon>Magnoliopsida</taxon>
        <taxon>eudicotyledons</taxon>
        <taxon>Gunneridae</taxon>
        <taxon>Pentapetalae</taxon>
        <taxon>asterids</taxon>
        <taxon>campanulids</taxon>
        <taxon>Asterales</taxon>
        <taxon>Asteraceae</taxon>
        <taxon>Asteroideae</taxon>
        <taxon>Heliantheae alliance</taxon>
        <taxon>Eupatorieae</taxon>
        <taxon>Mikania</taxon>
    </lineage>
</organism>
<comment type="caution">
    <text evidence="1">The sequence shown here is derived from an EMBL/GenBank/DDBJ whole genome shotgun (WGS) entry which is preliminary data.</text>
</comment>
<protein>
    <submittedName>
        <fullName evidence="1">Uncharacterized protein</fullName>
    </submittedName>
</protein>
<evidence type="ECO:0000313" key="2">
    <source>
        <dbReference type="Proteomes" id="UP000326396"/>
    </source>
</evidence>
<reference evidence="1 2" key="1">
    <citation type="submission" date="2019-05" db="EMBL/GenBank/DDBJ databases">
        <title>Mikania micrantha, genome provides insights into the molecular mechanism of rapid growth.</title>
        <authorList>
            <person name="Liu B."/>
        </authorList>
    </citation>
    <scope>NUCLEOTIDE SEQUENCE [LARGE SCALE GENOMIC DNA]</scope>
    <source>
        <strain evidence="1">NLD-2019</strain>
        <tissue evidence="1">Leaf</tissue>
    </source>
</reference>
<keyword evidence="2" id="KW-1185">Reference proteome</keyword>
<dbReference type="AlphaFoldDB" id="A0A5N6P948"/>
<gene>
    <name evidence="1" type="ORF">E3N88_13562</name>
</gene>
<dbReference type="EMBL" id="SZYD01000006">
    <property type="protein sequence ID" value="KAD5962089.1"/>
    <property type="molecule type" value="Genomic_DNA"/>
</dbReference>
<evidence type="ECO:0000313" key="1">
    <source>
        <dbReference type="EMBL" id="KAD5962089.1"/>
    </source>
</evidence>
<name>A0A5N6P948_9ASTR</name>
<proteinExistence type="predicted"/>
<accession>A0A5N6P948</accession>
<sequence length="173" mass="18753">MGSLYLVHVLSGEVTNPVKTNAKVGLVDSRVKRVQFTAKNSGTPGNQLEHIRRSECRRDFHDSGSIESVRTQLGNQCWVQKTGKPNEISPGKLLLVGSVPLRIPASDGSSLWESAGIEDEKTWSVMTRLGPSEVSGPFSYWMKGLLCALDGGLDSIARPPSGRLLGLRRPLGD</sequence>
<dbReference type="Proteomes" id="UP000326396">
    <property type="component" value="Linkage Group LG14"/>
</dbReference>